<accession>Q67WE3</accession>
<name>Q67WE3_ORYSJ</name>
<gene>
    <name evidence="2" type="primary">P0523F01.26</name>
</gene>
<proteinExistence type="predicted"/>
<evidence type="ECO:0000313" key="2">
    <source>
        <dbReference type="EMBL" id="BAD37526.1"/>
    </source>
</evidence>
<sequence length="66" mass="7154">MKEPRRVDNGEGGDGEEQGEVGNGDGNGMCGGIKKGECRRTDGTVSLSRSCAVRRYAMRGYVMQKR</sequence>
<organism evidence="2 3">
    <name type="scientific">Oryza sativa subsp. japonica</name>
    <name type="common">Rice</name>
    <dbReference type="NCBI Taxonomy" id="39947"/>
    <lineage>
        <taxon>Eukaryota</taxon>
        <taxon>Viridiplantae</taxon>
        <taxon>Streptophyta</taxon>
        <taxon>Embryophyta</taxon>
        <taxon>Tracheophyta</taxon>
        <taxon>Spermatophyta</taxon>
        <taxon>Magnoliopsida</taxon>
        <taxon>Liliopsida</taxon>
        <taxon>Poales</taxon>
        <taxon>Poaceae</taxon>
        <taxon>BOP clade</taxon>
        <taxon>Oryzoideae</taxon>
        <taxon>Oryzeae</taxon>
        <taxon>Oryzinae</taxon>
        <taxon>Oryza</taxon>
        <taxon>Oryza sativa</taxon>
    </lineage>
</organism>
<reference evidence="3" key="1">
    <citation type="journal article" date="2005" name="Nature">
        <title>The map-based sequence of the rice genome.</title>
        <authorList>
            <consortium name="International rice genome sequencing project (IRGSP)"/>
            <person name="Matsumoto T."/>
            <person name="Wu J."/>
            <person name="Kanamori H."/>
            <person name="Katayose Y."/>
            <person name="Fujisawa M."/>
            <person name="Namiki N."/>
            <person name="Mizuno H."/>
            <person name="Yamamoto K."/>
            <person name="Antonio B.A."/>
            <person name="Baba T."/>
            <person name="Sakata K."/>
            <person name="Nagamura Y."/>
            <person name="Aoki H."/>
            <person name="Arikawa K."/>
            <person name="Arita K."/>
            <person name="Bito T."/>
            <person name="Chiden Y."/>
            <person name="Fujitsuka N."/>
            <person name="Fukunaka R."/>
            <person name="Hamada M."/>
            <person name="Harada C."/>
            <person name="Hayashi A."/>
            <person name="Hijishita S."/>
            <person name="Honda M."/>
            <person name="Hosokawa S."/>
            <person name="Ichikawa Y."/>
            <person name="Idonuma A."/>
            <person name="Iijima M."/>
            <person name="Ikeda M."/>
            <person name="Ikeno M."/>
            <person name="Ito K."/>
            <person name="Ito S."/>
            <person name="Ito T."/>
            <person name="Ito Y."/>
            <person name="Ito Y."/>
            <person name="Iwabuchi A."/>
            <person name="Kamiya K."/>
            <person name="Karasawa W."/>
            <person name="Kurita K."/>
            <person name="Katagiri S."/>
            <person name="Kikuta A."/>
            <person name="Kobayashi H."/>
            <person name="Kobayashi N."/>
            <person name="Machita K."/>
            <person name="Maehara T."/>
            <person name="Masukawa M."/>
            <person name="Mizubayashi T."/>
            <person name="Mukai Y."/>
            <person name="Nagasaki H."/>
            <person name="Nagata Y."/>
            <person name="Naito S."/>
            <person name="Nakashima M."/>
            <person name="Nakama Y."/>
            <person name="Nakamichi Y."/>
            <person name="Nakamura M."/>
            <person name="Meguro A."/>
            <person name="Negishi M."/>
            <person name="Ohta I."/>
            <person name="Ohta T."/>
            <person name="Okamoto M."/>
            <person name="Ono N."/>
            <person name="Saji S."/>
            <person name="Sakaguchi M."/>
            <person name="Sakai K."/>
            <person name="Shibata M."/>
            <person name="Shimokawa T."/>
            <person name="Song J."/>
            <person name="Takazaki Y."/>
            <person name="Terasawa K."/>
            <person name="Tsugane M."/>
            <person name="Tsuji K."/>
            <person name="Ueda S."/>
            <person name="Waki K."/>
            <person name="Yamagata H."/>
            <person name="Yamamoto M."/>
            <person name="Yamamoto S."/>
            <person name="Yamane H."/>
            <person name="Yoshiki S."/>
            <person name="Yoshihara R."/>
            <person name="Yukawa K."/>
            <person name="Zhong H."/>
            <person name="Yano M."/>
            <person name="Yuan Q."/>
            <person name="Ouyang S."/>
            <person name="Liu J."/>
            <person name="Jones K.M."/>
            <person name="Gansberger K."/>
            <person name="Moffat K."/>
            <person name="Hill J."/>
            <person name="Bera J."/>
            <person name="Fadrosh D."/>
            <person name="Jin S."/>
            <person name="Johri S."/>
            <person name="Kim M."/>
            <person name="Overton L."/>
            <person name="Reardon M."/>
            <person name="Tsitrin T."/>
            <person name="Vuong H."/>
            <person name="Weaver B."/>
            <person name="Ciecko A."/>
            <person name="Tallon L."/>
            <person name="Jackson J."/>
            <person name="Pai G."/>
            <person name="Aken S.V."/>
            <person name="Utterback T."/>
            <person name="Reidmuller S."/>
            <person name="Feldblyum T."/>
            <person name="Hsiao J."/>
            <person name="Zismann V."/>
            <person name="Iobst S."/>
            <person name="de Vazeille A.R."/>
            <person name="Buell C.R."/>
            <person name="Ying K."/>
            <person name="Li Y."/>
            <person name="Lu T."/>
            <person name="Huang Y."/>
            <person name="Zhao Q."/>
            <person name="Feng Q."/>
            <person name="Zhang L."/>
            <person name="Zhu J."/>
            <person name="Weng Q."/>
            <person name="Mu J."/>
            <person name="Lu Y."/>
            <person name="Fan D."/>
            <person name="Liu Y."/>
            <person name="Guan J."/>
            <person name="Zhang Y."/>
            <person name="Yu S."/>
            <person name="Liu X."/>
            <person name="Zhang Y."/>
            <person name="Hong G."/>
            <person name="Han B."/>
            <person name="Choisne N."/>
            <person name="Demange N."/>
            <person name="Orjeda G."/>
            <person name="Samain S."/>
            <person name="Cattolico L."/>
            <person name="Pelletier E."/>
            <person name="Couloux A."/>
            <person name="Segurens B."/>
            <person name="Wincker P."/>
            <person name="D'Hont A."/>
            <person name="Scarpelli C."/>
            <person name="Weissenbach J."/>
            <person name="Salanoubat M."/>
            <person name="Quetier F."/>
            <person name="Yu Y."/>
            <person name="Kim H.R."/>
            <person name="Rambo T."/>
            <person name="Currie J."/>
            <person name="Collura K."/>
            <person name="Luo M."/>
            <person name="Yang T."/>
            <person name="Ammiraju J.S.S."/>
            <person name="Engler F."/>
            <person name="Soderlund C."/>
            <person name="Wing R.A."/>
            <person name="Palmer L.E."/>
            <person name="de la Bastide M."/>
            <person name="Spiegel L."/>
            <person name="Nascimento L."/>
            <person name="Zutavern T."/>
            <person name="O'Shaughnessy A."/>
            <person name="Dike S."/>
            <person name="Dedhia N."/>
            <person name="Preston R."/>
            <person name="Balija V."/>
            <person name="McCombie W.R."/>
            <person name="Chow T."/>
            <person name="Chen H."/>
            <person name="Chung M."/>
            <person name="Chen C."/>
            <person name="Shaw J."/>
            <person name="Wu H."/>
            <person name="Hsiao K."/>
            <person name="Chao Y."/>
            <person name="Chu M."/>
            <person name="Cheng C."/>
            <person name="Hour A."/>
            <person name="Lee P."/>
            <person name="Lin S."/>
            <person name="Lin Y."/>
            <person name="Liou J."/>
            <person name="Liu S."/>
            <person name="Hsing Y."/>
            <person name="Raghuvanshi S."/>
            <person name="Mohanty A."/>
            <person name="Bharti A.K."/>
            <person name="Gaur A."/>
            <person name="Gupta V."/>
            <person name="Kumar D."/>
            <person name="Ravi V."/>
            <person name="Vij S."/>
            <person name="Kapur A."/>
            <person name="Khurana P."/>
            <person name="Khurana P."/>
            <person name="Khurana J.P."/>
            <person name="Tyagi A.K."/>
            <person name="Gaikwad K."/>
            <person name="Singh A."/>
            <person name="Dalal V."/>
            <person name="Srivastava S."/>
            <person name="Dixit A."/>
            <person name="Pal A.K."/>
            <person name="Ghazi I.A."/>
            <person name="Yadav M."/>
            <person name="Pandit A."/>
            <person name="Bhargava A."/>
            <person name="Sureshbabu K."/>
            <person name="Batra K."/>
            <person name="Sharma T.R."/>
            <person name="Mohapatra T."/>
            <person name="Singh N.K."/>
            <person name="Messing J."/>
            <person name="Nelson A.B."/>
            <person name="Fuks G."/>
            <person name="Kavchok S."/>
            <person name="Keizer G."/>
            <person name="Linton E."/>
            <person name="Llaca V."/>
            <person name="Song R."/>
            <person name="Tanyolac B."/>
            <person name="Young S."/>
            <person name="Ho-Il K."/>
            <person name="Hahn J.H."/>
            <person name="Sangsakoo G."/>
            <person name="Vanavichit A."/>
            <person name="de Mattos Luiz.A.T."/>
            <person name="Zimmer P.D."/>
            <person name="Malone G."/>
            <person name="Dellagostin O."/>
            <person name="de Oliveira A.C."/>
            <person name="Bevan M."/>
            <person name="Bancroft I."/>
            <person name="Minx P."/>
            <person name="Cordum H."/>
            <person name="Wilson R."/>
            <person name="Cheng Z."/>
            <person name="Jin W."/>
            <person name="Jiang J."/>
            <person name="Leong S.A."/>
            <person name="Iwama H."/>
            <person name="Gojobori T."/>
            <person name="Itoh T."/>
            <person name="Niimura Y."/>
            <person name="Fujii Y."/>
            <person name="Habara T."/>
            <person name="Sakai H."/>
            <person name="Sato Y."/>
            <person name="Wilson G."/>
            <person name="Kumar K."/>
            <person name="McCouch S."/>
            <person name="Juretic N."/>
            <person name="Hoen D."/>
            <person name="Wright S."/>
            <person name="Bruskiewich R."/>
            <person name="Bureau T."/>
            <person name="Miyao A."/>
            <person name="Hirochika H."/>
            <person name="Nishikawa T."/>
            <person name="Kadowaki K."/>
            <person name="Sugiura M."/>
            <person name="Burr B."/>
            <person name="Sasaki T."/>
        </authorList>
    </citation>
    <scope>NUCLEOTIDE SEQUENCE [LARGE SCALE GENOMIC DNA]</scope>
    <source>
        <strain evidence="3">cv. Nipponbare</strain>
    </source>
</reference>
<protein>
    <submittedName>
        <fullName evidence="2">Uncharacterized protein</fullName>
    </submittedName>
</protein>
<evidence type="ECO:0000313" key="3">
    <source>
        <dbReference type="Proteomes" id="UP000000763"/>
    </source>
</evidence>
<feature type="region of interest" description="Disordered" evidence="1">
    <location>
        <begin position="1"/>
        <end position="28"/>
    </location>
</feature>
<dbReference type="EMBL" id="AP003573">
    <property type="protein sequence ID" value="BAD37526.1"/>
    <property type="molecule type" value="Genomic_DNA"/>
</dbReference>
<reference evidence="3" key="2">
    <citation type="journal article" date="2008" name="Nucleic Acids Res.">
        <title>The rice annotation project database (RAP-DB): 2008 update.</title>
        <authorList>
            <consortium name="The rice annotation project (RAP)"/>
        </authorList>
    </citation>
    <scope>GENOME REANNOTATION</scope>
    <source>
        <strain evidence="3">cv. Nipponbare</strain>
    </source>
</reference>
<dbReference type="AlphaFoldDB" id="Q67WE3"/>
<dbReference type="Proteomes" id="UP000000763">
    <property type="component" value="Chromosome 6"/>
</dbReference>
<evidence type="ECO:0000256" key="1">
    <source>
        <dbReference type="SAM" id="MobiDB-lite"/>
    </source>
</evidence>